<feature type="region of interest" description="Disordered" evidence="1">
    <location>
        <begin position="1"/>
        <end position="87"/>
    </location>
</feature>
<feature type="compositionally biased region" description="Basic and acidic residues" evidence="1">
    <location>
        <begin position="33"/>
        <end position="54"/>
    </location>
</feature>
<dbReference type="PANTHER" id="PTHR45748:SF4">
    <property type="entry name" value="1-PHOSPHATIDYLINOSITOL-3-PHOSPHATE 5-KINASE FAB1D-RELATED"/>
    <property type="match status" value="1"/>
</dbReference>
<dbReference type="EMBL" id="OU503050">
    <property type="protein sequence ID" value="CAI9778131.1"/>
    <property type="molecule type" value="Genomic_DNA"/>
</dbReference>
<organism evidence="2 3">
    <name type="scientific">Fraxinus pennsylvanica</name>
    <dbReference type="NCBI Taxonomy" id="56036"/>
    <lineage>
        <taxon>Eukaryota</taxon>
        <taxon>Viridiplantae</taxon>
        <taxon>Streptophyta</taxon>
        <taxon>Embryophyta</taxon>
        <taxon>Tracheophyta</taxon>
        <taxon>Spermatophyta</taxon>
        <taxon>Magnoliopsida</taxon>
        <taxon>eudicotyledons</taxon>
        <taxon>Gunneridae</taxon>
        <taxon>Pentapetalae</taxon>
        <taxon>asterids</taxon>
        <taxon>lamiids</taxon>
        <taxon>Lamiales</taxon>
        <taxon>Oleaceae</taxon>
        <taxon>Oleeae</taxon>
        <taxon>Fraxinus</taxon>
    </lineage>
</organism>
<gene>
    <name evidence="2" type="ORF">FPE_LOCUS25561</name>
</gene>
<name>A0AAD2A1C9_9LAMI</name>
<accession>A0AAD2A1C9</accession>
<dbReference type="Proteomes" id="UP000834106">
    <property type="component" value="Chromosome 15"/>
</dbReference>
<protein>
    <submittedName>
        <fullName evidence="2">Uncharacterized protein</fullName>
    </submittedName>
</protein>
<feature type="compositionally biased region" description="Basic and acidic residues" evidence="1">
    <location>
        <begin position="10"/>
        <end position="21"/>
    </location>
</feature>
<reference evidence="2" key="1">
    <citation type="submission" date="2023-05" db="EMBL/GenBank/DDBJ databases">
        <authorList>
            <person name="Huff M."/>
        </authorList>
    </citation>
    <scope>NUCLEOTIDE SEQUENCE</scope>
</reference>
<dbReference type="GO" id="GO:0046854">
    <property type="term" value="P:phosphatidylinositol phosphate biosynthetic process"/>
    <property type="evidence" value="ECO:0007669"/>
    <property type="project" value="TreeGrafter"/>
</dbReference>
<keyword evidence="3" id="KW-1185">Reference proteome</keyword>
<dbReference type="PANTHER" id="PTHR45748">
    <property type="entry name" value="1-PHOSPHATIDYLINOSITOL 3-PHOSPHATE 5-KINASE-RELATED"/>
    <property type="match status" value="1"/>
</dbReference>
<dbReference type="AlphaFoldDB" id="A0AAD2A1C9"/>
<evidence type="ECO:0000313" key="3">
    <source>
        <dbReference type="Proteomes" id="UP000834106"/>
    </source>
</evidence>
<dbReference type="GO" id="GO:0010008">
    <property type="term" value="C:endosome membrane"/>
    <property type="evidence" value="ECO:0007669"/>
    <property type="project" value="TreeGrafter"/>
</dbReference>
<evidence type="ECO:0000256" key="1">
    <source>
        <dbReference type="SAM" id="MobiDB-lite"/>
    </source>
</evidence>
<proteinExistence type="predicted"/>
<dbReference type="GO" id="GO:0000285">
    <property type="term" value="F:1-phosphatidylinositol-3-phosphate 5-kinase activity"/>
    <property type="evidence" value="ECO:0007669"/>
    <property type="project" value="TreeGrafter"/>
</dbReference>
<sequence length="388" mass="43991">MSSQLGFNGRNHEDHVEDEVKNSTSAGQLGFDGRNHEDHLKNEVKKSSSAELMDHNGSMPMVRSEEQNLVSNEESHLPSGSVESLDTLDHSDNVEDQMNSKNEISSVLDSESILVLMSKRNASSGTVCEQSHFSHIKFYRNFDDPLGKFLWENLLKQGLQCKTCGKPPEGHFFYYAHHNKQLSIQVRRLPDGKCLPGETEGKLWMWSRCGQCKFQNGSSKSTKRVLISTDARSLSFGKFLELTFSNHSSFNSPSSCGHSFHKDFLYFFGSGPMVAVFKFSQVATYSVSLPHQMLDFNSSVRGEFLKEDFQKVHVKGTKLFLEIENSLKDLETRYIGVTLNIQGSSTKFSDITEMLKQEKSQFEAGCLRQSVHLRHSALNMLMMYYFNI</sequence>
<evidence type="ECO:0000313" key="2">
    <source>
        <dbReference type="EMBL" id="CAI9778131.1"/>
    </source>
</evidence>